<name>A0A8S1YNN5_PAROT</name>
<keyword evidence="1" id="KW-0812">Transmembrane</keyword>
<evidence type="ECO:0000313" key="2">
    <source>
        <dbReference type="EMBL" id="CAD8215413.1"/>
    </source>
</evidence>
<keyword evidence="1" id="KW-1133">Transmembrane helix</keyword>
<protein>
    <recommendedName>
        <fullName evidence="4">Transmembrane protein</fullName>
    </recommendedName>
</protein>
<organism evidence="2 3">
    <name type="scientific">Paramecium octaurelia</name>
    <dbReference type="NCBI Taxonomy" id="43137"/>
    <lineage>
        <taxon>Eukaryota</taxon>
        <taxon>Sar</taxon>
        <taxon>Alveolata</taxon>
        <taxon>Ciliophora</taxon>
        <taxon>Intramacronucleata</taxon>
        <taxon>Oligohymenophorea</taxon>
        <taxon>Peniculida</taxon>
        <taxon>Parameciidae</taxon>
        <taxon>Paramecium</taxon>
    </lineage>
</organism>
<evidence type="ECO:0000256" key="1">
    <source>
        <dbReference type="SAM" id="Phobius"/>
    </source>
</evidence>
<keyword evidence="1" id="KW-0472">Membrane</keyword>
<keyword evidence="3" id="KW-1185">Reference proteome</keyword>
<dbReference type="Proteomes" id="UP000683925">
    <property type="component" value="Unassembled WGS sequence"/>
</dbReference>
<dbReference type="EMBL" id="CAJJDP010000252">
    <property type="protein sequence ID" value="CAD8215413.1"/>
    <property type="molecule type" value="Genomic_DNA"/>
</dbReference>
<sequence length="1227" mass="145774">MEGDQEDFEDLQQINTQIVTKSFQIPCANEPILIRFIDSLNQNKIQEKLMCSLFVNLKYYITCIGFDLIFYEEQKNYSELIRIDTKISANEICDEFFTNEDGILSLFCIGQSTLKYYSLDFQSNETLILEYDVSEQIEDKCKKNQLKKIQDQQIILFYQCSRWKVILITNNQVITLIDAQTKYQQGYITRLTFIDDVVDCEINSDTYAIYLIENNFYVLVYYDLFQKKILNQIIVEREYRIQKLLLHQKCSILMLVNELDKNDSSIIRAQYYQQVLMNKFYSINNIHIHSDLIFLQNQFELNVLVNVRINQTYQICNTSLQFFDFDNLFCQFDWKKNVLQFYKYEPLSTFIEPKQRYVYVIEKTNLFKRDDTIKCFKLLPKNSTQTEKQESTQLIQFEYNCQNKIQILWNSNNSNYFKNNTYNIYSSSGNLKVSIRNNEDFQDICFARFNKLYNQGRFQLKKITIGHISFKNGSFFYIYDCRQKRVVISVNIDKYYVLEYDIGYYFVNKSNNNDLAGVQFSGEFLSHFQLNINEEITSVKKIYSSLFIYTKASNLPLIIQIKFEQPVRYYLSKGFYQPEPILFYFESYNLKLIQYQSIIAFESKEFFRCFQFQESLIISIQALHMLECYSIVSIQNQTRSLILYNLIQQELHQISNYTIQNFSFYYPIKYQINNLKLAILIQQNNLLYIAIFSHSMSKLSLDQIIATDDSFFKIDIALLLFSFDKVWRQFLLNQFLIELELENFHLNVASQTVSMINREEGDIELKIEIENQCSQLSSLMKSSIIQIQQNKNLKLDLSKMFYGPVGNLKILNNSNVVLKGPFQFIKQLQECDDQTSALCIKLYHFQTKIKEIHFEVIIQENIIVGVIHRYSFNTHYVTWIKQQYFLCVSQFINQLVIELIQCSEKQGYSCRMVSNLNFEITRDQINFENSFRAGNLINLKGNNTQAFIIIDDINYKIKILPAIIIDIIQIEKSDNQYLILQKDSNDLELTIYTTNLHQIYSLKINEEIYAKMIKFKNFNKSKFTMKFVSCKYSGDLINIKLLTFDKDFSQLFQLQLNQQKNQILLDLQNYFRNQIQKIPFAMSENDVIQYVDDSLLVLQQTQNNFLKLYQIQEDRKLIDYFYNSNFFIQITRLNTTHFIFSNDSFVQIGLIGYELELQNYDEARQNFELLAQNEVSNVKVSLQIHIIKTNLQFTNSILLIQITCFVFILIYTRKMKSKSMIQKQNGQ</sequence>
<comment type="caution">
    <text evidence="2">The sequence shown here is derived from an EMBL/GenBank/DDBJ whole genome shotgun (WGS) entry which is preliminary data.</text>
</comment>
<reference evidence="2" key="1">
    <citation type="submission" date="2021-01" db="EMBL/GenBank/DDBJ databases">
        <authorList>
            <consortium name="Genoscope - CEA"/>
            <person name="William W."/>
        </authorList>
    </citation>
    <scope>NUCLEOTIDE SEQUENCE</scope>
</reference>
<accession>A0A8S1YNN5</accession>
<proteinExistence type="predicted"/>
<evidence type="ECO:0008006" key="4">
    <source>
        <dbReference type="Google" id="ProtNLM"/>
    </source>
</evidence>
<evidence type="ECO:0000313" key="3">
    <source>
        <dbReference type="Proteomes" id="UP000683925"/>
    </source>
</evidence>
<feature type="transmembrane region" description="Helical" evidence="1">
    <location>
        <begin position="1193"/>
        <end position="1212"/>
    </location>
</feature>
<gene>
    <name evidence="2" type="ORF">POCTA_138.1.T2480004</name>
</gene>
<dbReference type="AlphaFoldDB" id="A0A8S1YNN5"/>
<dbReference type="OrthoDB" id="311225at2759"/>